<evidence type="ECO:0000259" key="2">
    <source>
        <dbReference type="Pfam" id="PF03625"/>
    </source>
</evidence>
<dbReference type="InterPro" id="IPR005180">
    <property type="entry name" value="DUF302"/>
</dbReference>
<dbReference type="InterPro" id="IPR035923">
    <property type="entry name" value="TT1751-like_sf"/>
</dbReference>
<reference evidence="4" key="1">
    <citation type="journal article" date="2019" name="Int. J. Syst. Evol. Microbiol.">
        <title>The Global Catalogue of Microorganisms (GCM) 10K type strain sequencing project: providing services to taxonomists for standard genome sequencing and annotation.</title>
        <authorList>
            <consortium name="The Broad Institute Genomics Platform"/>
            <consortium name="The Broad Institute Genome Sequencing Center for Infectious Disease"/>
            <person name="Wu L."/>
            <person name="Ma J."/>
        </authorList>
    </citation>
    <scope>NUCLEOTIDE SEQUENCE [LARGE SCALE GENOMIC DNA]</scope>
    <source>
        <strain evidence="4">KCTC 52924</strain>
    </source>
</reference>
<evidence type="ECO:0000256" key="1">
    <source>
        <dbReference type="SAM" id="SignalP"/>
    </source>
</evidence>
<sequence length="307" mass="32910">MKTTKLITFLFSVLPVFSACDDDDNNGLPDNNSPDTYGIAYVETTEIPSTVYNAIISILNANDNIGIVAEVNHSENASNAGLTLDFTRTIFFGNPALGTPLMQDNIQAGLDLPQRITVYVDEDGDTVVAYNSVDYVVNRHNLGDVTTTETIANALANIVNSATGEDVILNPVDTDDPAGIITVNSPNDFDTTYDQILNTLNSIDPITVMAELDHQANAVGVDMVLMPAKLIIFGNPILGTPLMQDSRTAALDLPQKMLVYEDANGDVKIIYNDPYEMADRHGIDANAGNLELISNALQNIAASGAAE</sequence>
<gene>
    <name evidence="3" type="ORF">ACFS1K_10865</name>
</gene>
<evidence type="ECO:0000313" key="3">
    <source>
        <dbReference type="EMBL" id="MFD2790267.1"/>
    </source>
</evidence>
<comment type="caution">
    <text evidence="3">The sequence shown here is derived from an EMBL/GenBank/DDBJ whole genome shotgun (WGS) entry which is preliminary data.</text>
</comment>
<dbReference type="PROSITE" id="PS51257">
    <property type="entry name" value="PROKAR_LIPOPROTEIN"/>
    <property type="match status" value="1"/>
</dbReference>
<dbReference type="Gene3D" id="3.30.310.70">
    <property type="entry name" value="TT1751-like domain"/>
    <property type="match status" value="2"/>
</dbReference>
<feature type="signal peptide" evidence="1">
    <location>
        <begin position="1"/>
        <end position="21"/>
    </location>
</feature>
<feature type="domain" description="DUF302" evidence="2">
    <location>
        <begin position="212"/>
        <end position="274"/>
    </location>
</feature>
<organism evidence="3 4">
    <name type="scientific">Arenibacter antarcticus</name>
    <dbReference type="NCBI Taxonomy" id="2040469"/>
    <lineage>
        <taxon>Bacteria</taxon>
        <taxon>Pseudomonadati</taxon>
        <taxon>Bacteroidota</taxon>
        <taxon>Flavobacteriia</taxon>
        <taxon>Flavobacteriales</taxon>
        <taxon>Flavobacteriaceae</taxon>
        <taxon>Arenibacter</taxon>
    </lineage>
</organism>
<dbReference type="PANTHER" id="PTHR38342">
    <property type="entry name" value="SLR5037 PROTEIN"/>
    <property type="match status" value="1"/>
</dbReference>
<proteinExistence type="predicted"/>
<dbReference type="Proteomes" id="UP001597532">
    <property type="component" value="Unassembled WGS sequence"/>
</dbReference>
<feature type="domain" description="DUF302" evidence="2">
    <location>
        <begin position="71"/>
        <end position="131"/>
    </location>
</feature>
<dbReference type="Pfam" id="PF03625">
    <property type="entry name" value="DUF302"/>
    <property type="match status" value="2"/>
</dbReference>
<accession>A0ABW5VH15</accession>
<dbReference type="RefSeq" id="WP_251805716.1">
    <property type="nucleotide sequence ID" value="NZ_CP166679.1"/>
</dbReference>
<dbReference type="EMBL" id="JBHUOK010000030">
    <property type="protein sequence ID" value="MFD2790267.1"/>
    <property type="molecule type" value="Genomic_DNA"/>
</dbReference>
<dbReference type="SUPFAM" id="SSF103247">
    <property type="entry name" value="TT1751-like"/>
    <property type="match status" value="2"/>
</dbReference>
<keyword evidence="1" id="KW-0732">Signal</keyword>
<name>A0ABW5VH15_9FLAO</name>
<feature type="chain" id="PRO_5045380088" evidence="1">
    <location>
        <begin position="22"/>
        <end position="307"/>
    </location>
</feature>
<dbReference type="PANTHER" id="PTHR38342:SF2">
    <property type="entry name" value="INNER MEMBRANE OR EXPORTED"/>
    <property type="match status" value="1"/>
</dbReference>
<keyword evidence="4" id="KW-1185">Reference proteome</keyword>
<dbReference type="CDD" id="cd14797">
    <property type="entry name" value="DUF302"/>
    <property type="match status" value="2"/>
</dbReference>
<protein>
    <submittedName>
        <fullName evidence="3">DUF302 domain-containing protein</fullName>
    </submittedName>
</protein>
<evidence type="ECO:0000313" key="4">
    <source>
        <dbReference type="Proteomes" id="UP001597532"/>
    </source>
</evidence>